<reference evidence="1" key="1">
    <citation type="submission" date="2019-08" db="EMBL/GenBank/DDBJ databases">
        <authorList>
            <person name="Kucharzyk K."/>
            <person name="Murdoch R.W."/>
            <person name="Higgins S."/>
            <person name="Loffler F."/>
        </authorList>
    </citation>
    <scope>NUCLEOTIDE SEQUENCE</scope>
</reference>
<organism evidence="1">
    <name type="scientific">bioreactor metagenome</name>
    <dbReference type="NCBI Taxonomy" id="1076179"/>
    <lineage>
        <taxon>unclassified sequences</taxon>
        <taxon>metagenomes</taxon>
        <taxon>ecological metagenomes</taxon>
    </lineage>
</organism>
<dbReference type="SUPFAM" id="SSF52540">
    <property type="entry name" value="P-loop containing nucleoside triphosphate hydrolases"/>
    <property type="match status" value="1"/>
</dbReference>
<gene>
    <name evidence="1" type="ORF">SDC9_147583</name>
</gene>
<name>A0A645EGW2_9ZZZZ</name>
<sequence length="262" mass="30386">MVGPNNTGKTTLINTLQFLYVDDLRTMDFGSYSLDQTLAYYFPNQYSYVLFECLGGRGKCVVGWRGQSKASGGDPERFCYLGEYDPADFLAADQQVREPRDVTGRLSIKQFRQIRSAQEHREMLLPPEGGDDKGLGIVSLRDNNRFRRFRESLKDLLSLSSITQEQMRDRLLTLADVRTDVAALDVRKLFGEDYDLIKRRRDALARFKKHEPQVRQLVERSAELDGVRNELVARWTDLRQRRQDYEQLHRARLAELETGVEK</sequence>
<evidence type="ECO:0000313" key="1">
    <source>
        <dbReference type="EMBL" id="MPN00389.1"/>
    </source>
</evidence>
<comment type="caution">
    <text evidence="1">The sequence shown here is derived from an EMBL/GenBank/DDBJ whole genome shotgun (WGS) entry which is preliminary data.</text>
</comment>
<proteinExistence type="predicted"/>
<dbReference type="InterPro" id="IPR027417">
    <property type="entry name" value="P-loop_NTPase"/>
</dbReference>
<protein>
    <submittedName>
        <fullName evidence="1">Uncharacterized protein</fullName>
    </submittedName>
</protein>
<dbReference type="EMBL" id="VSSQ01046420">
    <property type="protein sequence ID" value="MPN00389.1"/>
    <property type="molecule type" value="Genomic_DNA"/>
</dbReference>
<dbReference type="AlphaFoldDB" id="A0A645EGW2"/>
<accession>A0A645EGW2</accession>